<protein>
    <recommendedName>
        <fullName evidence="4">Alpha-ketoglutarate-dependent sulfonate dioxygenase</fullName>
    </recommendedName>
</protein>
<evidence type="ECO:0000313" key="2">
    <source>
        <dbReference type="EMBL" id="KAH6652037.1"/>
    </source>
</evidence>
<feature type="region of interest" description="Disordered" evidence="1">
    <location>
        <begin position="1"/>
        <end position="47"/>
    </location>
</feature>
<organism evidence="2 3">
    <name type="scientific">Truncatella angustata</name>
    <dbReference type="NCBI Taxonomy" id="152316"/>
    <lineage>
        <taxon>Eukaryota</taxon>
        <taxon>Fungi</taxon>
        <taxon>Dikarya</taxon>
        <taxon>Ascomycota</taxon>
        <taxon>Pezizomycotina</taxon>
        <taxon>Sordariomycetes</taxon>
        <taxon>Xylariomycetidae</taxon>
        <taxon>Amphisphaeriales</taxon>
        <taxon>Sporocadaceae</taxon>
        <taxon>Truncatella</taxon>
    </lineage>
</organism>
<feature type="compositionally biased region" description="Basic and acidic residues" evidence="1">
    <location>
        <begin position="1"/>
        <end position="11"/>
    </location>
</feature>
<feature type="region of interest" description="Disordered" evidence="1">
    <location>
        <begin position="639"/>
        <end position="680"/>
    </location>
</feature>
<sequence length="763" mass="85547">MADHSKRREAESEAAVHSQSDDEALPAYTDSTDHQTPAENIKGQELEESTPRLNLLTTNLTSIPTVDSCLAHLRLLRAFEVLKRKTGYTDGLWDIWDSRAQNKLDILSKLREKRWAIFVARAVDRYEAWWKSFVPDMLKEKDMLRGDSEARSSSFECFTSVHNLMKWTLASLPPPDILLVWHTHMLNPRVYLEDCIRSGYGSLWSSGLPWDIVDQSINSISEFSATQEGRINWSERTGHEWANEQDSMHKDMKCPTCSELKSIPWTTCGQDQGSKEKPGLVGSGYGDGNLSTTCKKCGTIINEELLRAAKFRADLRNLITKDWPMPGTIIDVQDGLVKLQEANSDQLFPNRLARFGLLVEITQAFEPGSSTRPSMEYIRGKIEDITLQTKYRHSSDQLKKIDKGITGASTAAHHVLSQPARMQTRCMMSRYWTNTSVFGLDLKGAVMRQGVFCEKMFKINWLQSPTAEFTMEKLLKKYERFFEIQVANPGQIVTPTLDVDLGWHTHQLSPRHYLEYATKETGAFTDHNDKVDEDKLAVSFEWMANAYQEKYGEAYSECNCWFCESLRFQHASSLTQRMTKQKAPQVREPWRNTNQSATEPPHISSHPSVTPLSERNSSRRTERLLFKNDLDATYTKLLKQTNQSGQGKEQKKSFSSIFKSSSSRNTANDASKLIVGPRGEDKAAHWGKSVPLLGPWSSTTFAALTEEMYTAPPGAIHESKGRPGVCAAGTCGGKTGCGNGAIAMCGAGCTGLDKNPFGPGCVG</sequence>
<dbReference type="GeneID" id="70136582"/>
<name>A0A9P8ZWE9_9PEZI</name>
<dbReference type="PANTHER" id="PTHR34365:SF7">
    <property type="entry name" value="GLYCINE-RICH DOMAIN-CONTAINING PROTEIN 1"/>
    <property type="match status" value="1"/>
</dbReference>
<keyword evidence="3" id="KW-1185">Reference proteome</keyword>
<feature type="region of interest" description="Disordered" evidence="1">
    <location>
        <begin position="578"/>
        <end position="621"/>
    </location>
</feature>
<feature type="compositionally biased region" description="Low complexity" evidence="1">
    <location>
        <begin position="653"/>
        <end position="663"/>
    </location>
</feature>
<dbReference type="OrthoDB" id="2684236at2759"/>
<comment type="caution">
    <text evidence="2">The sequence shown here is derived from an EMBL/GenBank/DDBJ whole genome shotgun (WGS) entry which is preliminary data.</text>
</comment>
<proteinExistence type="predicted"/>
<dbReference type="Proteomes" id="UP000758603">
    <property type="component" value="Unassembled WGS sequence"/>
</dbReference>
<gene>
    <name evidence="2" type="ORF">BKA67DRAFT_660806</name>
</gene>
<evidence type="ECO:0000256" key="1">
    <source>
        <dbReference type="SAM" id="MobiDB-lite"/>
    </source>
</evidence>
<dbReference type="PANTHER" id="PTHR34365">
    <property type="entry name" value="ENOLASE (DUF1399)"/>
    <property type="match status" value="1"/>
</dbReference>
<dbReference type="Pfam" id="PF07173">
    <property type="entry name" value="GRDP-like"/>
    <property type="match status" value="2"/>
</dbReference>
<feature type="compositionally biased region" description="Polar residues" evidence="1">
    <location>
        <begin position="605"/>
        <end position="615"/>
    </location>
</feature>
<reference evidence="2" key="1">
    <citation type="journal article" date="2021" name="Nat. Commun.">
        <title>Genetic determinants of endophytism in the Arabidopsis root mycobiome.</title>
        <authorList>
            <person name="Mesny F."/>
            <person name="Miyauchi S."/>
            <person name="Thiergart T."/>
            <person name="Pickel B."/>
            <person name="Atanasova L."/>
            <person name="Karlsson M."/>
            <person name="Huettel B."/>
            <person name="Barry K.W."/>
            <person name="Haridas S."/>
            <person name="Chen C."/>
            <person name="Bauer D."/>
            <person name="Andreopoulos W."/>
            <person name="Pangilinan J."/>
            <person name="LaButti K."/>
            <person name="Riley R."/>
            <person name="Lipzen A."/>
            <person name="Clum A."/>
            <person name="Drula E."/>
            <person name="Henrissat B."/>
            <person name="Kohler A."/>
            <person name="Grigoriev I.V."/>
            <person name="Martin F.M."/>
            <person name="Hacquard S."/>
        </authorList>
    </citation>
    <scope>NUCLEOTIDE SEQUENCE</scope>
    <source>
        <strain evidence="2">MPI-SDFR-AT-0073</strain>
    </source>
</reference>
<dbReference type="RefSeq" id="XP_045956315.1">
    <property type="nucleotide sequence ID" value="XM_046107691.1"/>
</dbReference>
<evidence type="ECO:0008006" key="4">
    <source>
        <dbReference type="Google" id="ProtNLM"/>
    </source>
</evidence>
<dbReference type="InterPro" id="IPR009836">
    <property type="entry name" value="GRDP-like"/>
</dbReference>
<dbReference type="AlphaFoldDB" id="A0A9P8ZWE9"/>
<dbReference type="EMBL" id="JAGPXC010000006">
    <property type="protein sequence ID" value="KAH6652037.1"/>
    <property type="molecule type" value="Genomic_DNA"/>
</dbReference>
<accession>A0A9P8ZWE9</accession>
<evidence type="ECO:0000313" key="3">
    <source>
        <dbReference type="Proteomes" id="UP000758603"/>
    </source>
</evidence>